<name>A0A6J5LC37_9CAUD</name>
<dbReference type="InterPro" id="IPR014001">
    <property type="entry name" value="Helicase_ATP-bd"/>
</dbReference>
<dbReference type="GO" id="GO:0031297">
    <property type="term" value="P:replication fork processing"/>
    <property type="evidence" value="ECO:0007669"/>
    <property type="project" value="TreeGrafter"/>
</dbReference>
<organism evidence="3">
    <name type="scientific">uncultured Caudovirales phage</name>
    <dbReference type="NCBI Taxonomy" id="2100421"/>
    <lineage>
        <taxon>Viruses</taxon>
        <taxon>Duplodnaviria</taxon>
        <taxon>Heunggongvirae</taxon>
        <taxon>Uroviricota</taxon>
        <taxon>Caudoviricetes</taxon>
        <taxon>Peduoviridae</taxon>
        <taxon>Maltschvirus</taxon>
        <taxon>Maltschvirus maltsch</taxon>
    </lineage>
</organism>
<dbReference type="InterPro" id="IPR027417">
    <property type="entry name" value="P-loop_NTPase"/>
</dbReference>
<dbReference type="Gene3D" id="3.40.50.10810">
    <property type="entry name" value="Tandem AAA-ATPase domain"/>
    <property type="match status" value="1"/>
</dbReference>
<accession>A0A6J5LC37</accession>
<proteinExistence type="predicted"/>
<reference evidence="3" key="1">
    <citation type="submission" date="2020-04" db="EMBL/GenBank/DDBJ databases">
        <authorList>
            <person name="Chiriac C."/>
            <person name="Salcher M."/>
            <person name="Ghai R."/>
            <person name="Kavagutti S V."/>
        </authorList>
    </citation>
    <scope>NUCLEOTIDE SEQUENCE</scope>
</reference>
<dbReference type="Pfam" id="PF00176">
    <property type="entry name" value="SNF2-rel_dom"/>
    <property type="match status" value="1"/>
</dbReference>
<dbReference type="CDD" id="cd18793">
    <property type="entry name" value="SF2_C_SNF"/>
    <property type="match status" value="1"/>
</dbReference>
<evidence type="ECO:0000256" key="1">
    <source>
        <dbReference type="ARBA" id="ARBA00022801"/>
    </source>
</evidence>
<dbReference type="SMART" id="SM00487">
    <property type="entry name" value="DEXDc"/>
    <property type="match status" value="1"/>
</dbReference>
<gene>
    <name evidence="3" type="ORF">UFOVP134_23</name>
</gene>
<dbReference type="InterPro" id="IPR038718">
    <property type="entry name" value="SNF2-like_sf"/>
</dbReference>
<evidence type="ECO:0000259" key="2">
    <source>
        <dbReference type="PROSITE" id="PS51192"/>
    </source>
</evidence>
<evidence type="ECO:0000313" key="3">
    <source>
        <dbReference type="EMBL" id="CAB4132084.1"/>
    </source>
</evidence>
<dbReference type="InterPro" id="IPR000330">
    <property type="entry name" value="SNF2_N"/>
</dbReference>
<protein>
    <submittedName>
        <fullName evidence="3">DEXDc domain containing protein</fullName>
    </submittedName>
</protein>
<feature type="domain" description="Helicase ATP-binding" evidence="2">
    <location>
        <begin position="104"/>
        <end position="273"/>
    </location>
</feature>
<dbReference type="PANTHER" id="PTHR45766:SF6">
    <property type="entry name" value="SWI_SNF-RELATED MATRIX-ASSOCIATED ACTIN-DEPENDENT REGULATOR OF CHROMATIN SUBFAMILY A-LIKE PROTEIN 1"/>
    <property type="match status" value="1"/>
</dbReference>
<dbReference type="GO" id="GO:0016787">
    <property type="term" value="F:hydrolase activity"/>
    <property type="evidence" value="ECO:0007669"/>
    <property type="project" value="UniProtKB-KW"/>
</dbReference>
<keyword evidence="1" id="KW-0378">Hydrolase</keyword>
<dbReference type="InterPro" id="IPR049730">
    <property type="entry name" value="SNF2/RAD54-like_C"/>
</dbReference>
<dbReference type="PANTHER" id="PTHR45766">
    <property type="entry name" value="DNA ANNEALING HELICASE AND ENDONUCLEASE ZRANB3 FAMILY MEMBER"/>
    <property type="match status" value="1"/>
</dbReference>
<dbReference type="GO" id="GO:0006281">
    <property type="term" value="P:DNA repair"/>
    <property type="evidence" value="ECO:0007669"/>
    <property type="project" value="TreeGrafter"/>
</dbReference>
<dbReference type="GO" id="GO:0005524">
    <property type="term" value="F:ATP binding"/>
    <property type="evidence" value="ECO:0007669"/>
    <property type="project" value="InterPro"/>
</dbReference>
<dbReference type="PROSITE" id="PS51192">
    <property type="entry name" value="HELICASE_ATP_BIND_1"/>
    <property type="match status" value="1"/>
</dbReference>
<dbReference type="SUPFAM" id="SSF52540">
    <property type="entry name" value="P-loop containing nucleoside triphosphate hydrolases"/>
    <property type="match status" value="2"/>
</dbReference>
<dbReference type="Gene3D" id="3.40.50.300">
    <property type="entry name" value="P-loop containing nucleotide triphosphate hydrolases"/>
    <property type="match status" value="1"/>
</dbReference>
<sequence length="551" mass="61286">MKLDYFPNTRRFTLAVPRGEDDPAELMREHGLDMSETLSTPQLAVLFTGEPYAAVAFWEYATPRAQAELISLQTEIETSWARESQAHIDCPADEELWPFQKAGVEFALRRRNTLIGDQPGLGKTAQAICLANEMRASRVLIVCPASIRLQWARQIQRWSTMPFPRIVHPILVGRHGVNPVANWTVVSYDLARTPEIGRALARGTYDLLILDEAHYLKEHTSLRTRAVFGRYDNLETEFAALASRCGAAVGLTGTPLPNRPREAYTLARGLCFDAIDFVSEAKFRERFNPSRRVSWVDPSTGKPKVFVDERTGREGELQARLRGNFMVRRSKRGPRGVMPQLKEPRIELVHLEPNAAINKVLAVEKLIDFDPEDWEGMDFSQGGSIATARRMMGEAVAPLAAEYVAMLLEGGDDKIVLFGHHINALNIMEKRLAKWGLVRIDGSVSAARKAKLVQEFIDNPRIRVCLGNTLSMGTGTDGLQLAAQHLVLAEPDWVHGNNEQAIDRLDRGGQEGSVQADILVVPGSLAEKILGNAVQKGQNTHKALDRRLGLV</sequence>
<dbReference type="EMBL" id="LR796258">
    <property type="protein sequence ID" value="CAB4132084.1"/>
    <property type="molecule type" value="Genomic_DNA"/>
</dbReference>